<keyword evidence="3" id="KW-0732">Signal</keyword>
<feature type="chain" id="PRO_5004559609" evidence="3">
    <location>
        <begin position="31"/>
        <end position="723"/>
    </location>
</feature>
<feature type="transmembrane region" description="Helical" evidence="2">
    <location>
        <begin position="595"/>
        <end position="621"/>
    </location>
</feature>
<dbReference type="NCBIfam" id="TIGR04346">
    <property type="entry name" value="DotA_TraY"/>
    <property type="match status" value="1"/>
</dbReference>
<feature type="region of interest" description="Disordered" evidence="1">
    <location>
        <begin position="702"/>
        <end position="723"/>
    </location>
</feature>
<organism evidence="4 5">
    <name type="scientific">Acinetobacter junii CIP 107470 = MTCC 11364</name>
    <dbReference type="NCBI Taxonomy" id="1217666"/>
    <lineage>
        <taxon>Bacteria</taxon>
        <taxon>Pseudomonadati</taxon>
        <taxon>Pseudomonadota</taxon>
        <taxon>Gammaproteobacteria</taxon>
        <taxon>Moraxellales</taxon>
        <taxon>Moraxellaceae</taxon>
        <taxon>Acinetobacter</taxon>
    </lineage>
</organism>
<evidence type="ECO:0000256" key="1">
    <source>
        <dbReference type="SAM" id="MobiDB-lite"/>
    </source>
</evidence>
<dbReference type="InterPro" id="IPR027628">
    <property type="entry name" value="DotA_TraY"/>
</dbReference>
<name>S7YCV9_ACIJU</name>
<dbReference type="AlphaFoldDB" id="S7YCV9"/>
<feature type="compositionally biased region" description="Low complexity" evidence="1">
    <location>
        <begin position="714"/>
        <end position="723"/>
    </location>
</feature>
<feature type="transmembrane region" description="Helical" evidence="2">
    <location>
        <begin position="633"/>
        <end position="652"/>
    </location>
</feature>
<evidence type="ECO:0000313" key="4">
    <source>
        <dbReference type="EMBL" id="EPR85843.1"/>
    </source>
</evidence>
<keyword evidence="2" id="KW-0812">Transmembrane</keyword>
<dbReference type="EMBL" id="ASYZ01000087">
    <property type="protein sequence ID" value="EPR85843.1"/>
    <property type="molecule type" value="Genomic_DNA"/>
</dbReference>
<feature type="transmembrane region" description="Helical" evidence="2">
    <location>
        <begin position="547"/>
        <end position="570"/>
    </location>
</feature>
<feature type="signal peptide" evidence="3">
    <location>
        <begin position="1"/>
        <end position="30"/>
    </location>
</feature>
<keyword evidence="2" id="KW-0472">Membrane</keyword>
<feature type="transmembrane region" description="Helical" evidence="2">
    <location>
        <begin position="74"/>
        <end position="95"/>
    </location>
</feature>
<comment type="caution">
    <text evidence="4">The sequence shown here is derived from an EMBL/GenBank/DDBJ whole genome shotgun (WGS) entry which is preliminary data.</text>
</comment>
<dbReference type="RefSeq" id="WP_004907719.1">
    <property type="nucleotide sequence ID" value="NZ_ASYZ01000087.1"/>
</dbReference>
<dbReference type="Proteomes" id="UP000018420">
    <property type="component" value="Unassembled WGS sequence"/>
</dbReference>
<evidence type="ECO:0000313" key="5">
    <source>
        <dbReference type="Proteomes" id="UP000018420"/>
    </source>
</evidence>
<protein>
    <submittedName>
        <fullName evidence="4">IncI1 plasmid conjugative transfer integral membrane protein TraY</fullName>
    </submittedName>
</protein>
<dbReference type="PATRIC" id="fig|1330047.3.peg.1767"/>
<keyword evidence="2" id="KW-1133">Transmembrane helix</keyword>
<sequence>MKNINQIIQKVFTFFCLMLTMLWLPVSAFADMGEISSAATRSDDKSRQGLVTIFGDVVNNPLSGSGSGTILSDLFGVANGMLLVVGGIAVIYFFFKKVTQTAHDGTIYSQNQHTVWGPLRLVFGIAALAPTANGWSLSQLMMLWAASVMGVGSANLATDAAVTALANGQGMVVQPAMSTTTDLAKSLYEANICMHGINAGITDAQNSGALVPENSFIQQAATARGFVLKNASFTCGGANLAASASVPANISVNQLWVGIDAITIYNAHQTALQTMQATISSDAMQFVNAVVQKEQSGGGTLPDTNAQIKAAALQYETTVQAAIASKQGEIENLAQKVSDNVKTNGWWVLGSWYQTFAQANTRLSDSVQGKASTFGASGGDPGSTSVYESAINAFNTQQSMLAASSTNALGSDPQNPPQNSTSSQIIGAWYSSFGQWLVNKIVTAPTGQINPLIQMKNLGDNVLGAAEIALGSYVGLEVLKEVKNSKSIAGVAMGIANAFTSVGDAAEGAFNALKPFIIAAIFALMVIGATLSVYIPMVPFLVWFGGIVNWLVVVGEAIIAAPLWALVHLAGEGEGMGHRSAHGWIFLLNVMVRPILMVIGFFLAGAAIVAAGTLLTALFGIAVANVQYDSTTGLVTIITLLIIYCSICLNLVHSCFNLIFIVPDQVINWVGGHASPNIGRDESNQTRHAIDGFNRKLEHLMPKPTTRVGGGGSNNSPGSGIKS</sequence>
<reference evidence="4 5" key="1">
    <citation type="submission" date="2013-05" db="EMBL/GenBank/DDBJ databases">
        <title>Genome assembly of Acinetobacter junii MTCC 11364.</title>
        <authorList>
            <person name="Khatri I."/>
            <person name="Singh N.K."/>
            <person name="Subramanian S."/>
            <person name="Mayilraj S."/>
        </authorList>
    </citation>
    <scope>NUCLEOTIDE SEQUENCE [LARGE SCALE GENOMIC DNA]</scope>
    <source>
        <strain evidence="4 5">MTCC 11364</strain>
    </source>
</reference>
<proteinExistence type="predicted"/>
<feature type="transmembrane region" description="Helical" evidence="2">
    <location>
        <begin position="516"/>
        <end position="535"/>
    </location>
</feature>
<gene>
    <name evidence="4" type="ORF">L292_3173</name>
</gene>
<evidence type="ECO:0000256" key="3">
    <source>
        <dbReference type="SAM" id="SignalP"/>
    </source>
</evidence>
<evidence type="ECO:0000256" key="2">
    <source>
        <dbReference type="SAM" id="Phobius"/>
    </source>
</evidence>
<accession>S7YCV9</accession>